<proteinExistence type="inferred from homology"/>
<reference evidence="3 4" key="1">
    <citation type="submission" date="2019-07" db="EMBL/GenBank/DDBJ databases">
        <title>Complete Genome Sequence and Methylome Analysis of Nocardia otitidis-caviarum NEB252.</title>
        <authorList>
            <person name="Fomenkov A."/>
            <person name="Anton B.P."/>
            <person name="Vincze T."/>
            <person name="Roberts R.J."/>
        </authorList>
    </citation>
    <scope>NUCLEOTIDE SEQUENCE [LARGE SCALE GENOMIC DNA]</scope>
    <source>
        <strain evidence="3 4">NEB252</strain>
    </source>
</reference>
<accession>A0A516NQB4</accession>
<comment type="similarity">
    <text evidence="1">Belongs to the Rv1128c/1148c/1588c/1702c/1945/3466 family.</text>
</comment>
<dbReference type="Pfam" id="PF01844">
    <property type="entry name" value="HNH"/>
    <property type="match status" value="1"/>
</dbReference>
<dbReference type="AlphaFoldDB" id="A0A516NQB4"/>
<name>A0A516NQB4_9NOCA</name>
<gene>
    <name evidence="3" type="ORF">FOH10_22655</name>
</gene>
<sequence length="550" mass="58483">MNPGEGIHDSDSGIAAVRAGLTALQTVDLTALTDDEFEGLLAEFETCRRITESVSHRLLIETSDRHLPRMIGRRGLHRYLVETLRLSRFEAASRIDAAHALGAFREPSGAVREPSLPATATAQAEGAISPTHARAVMRVMDRLPDAIDTATRTIAEQHLADAARILAPEQLTHVGDRLLGFLDPDGTLTDDRDRARLRGLTLSPQRIDGMSEITGCVDPQLRALLDTVLAKWARPGMCMPDDPDSPHPGTHDPDTIDADGVNGMDVDTVRGDGATAGSVTAAGRVDAGVVSADSAGAGAGAGGPGGVAVAGVGAAGFDPARLHAAIARDTRTTTQRNHDALKAFLSSGGGPGRTDLGTHRGLPVAVTLTMDVTDLLRGTGHAVTATGTTIPIRDAWRMAEGAIPLLMIFDKHHGKPLYLGEGPRLANNWQRRAKTAIERGCTRPGCTAPATMCAMHHIIPWAKGGPTDIDNLTLVCDSCHAQITADPDNPHGWATETVPPGSVLAGRTQWRPPVEIDPHRTPQVNHLHHPEHILAESLKRYRAKLTRLHN</sequence>
<dbReference type="GO" id="GO:0003676">
    <property type="term" value="F:nucleic acid binding"/>
    <property type="evidence" value="ECO:0007669"/>
    <property type="project" value="InterPro"/>
</dbReference>
<evidence type="ECO:0000256" key="1">
    <source>
        <dbReference type="ARBA" id="ARBA00023450"/>
    </source>
</evidence>
<dbReference type="InterPro" id="IPR003615">
    <property type="entry name" value="HNH_nuc"/>
</dbReference>
<evidence type="ECO:0000313" key="4">
    <source>
        <dbReference type="Proteomes" id="UP000317039"/>
    </source>
</evidence>
<evidence type="ECO:0000313" key="3">
    <source>
        <dbReference type="EMBL" id="QDP81102.1"/>
    </source>
</evidence>
<protein>
    <submittedName>
        <fullName evidence="3">DUF222 domain-containing protein</fullName>
    </submittedName>
</protein>
<dbReference type="Gene3D" id="1.10.30.50">
    <property type="match status" value="1"/>
</dbReference>
<evidence type="ECO:0000259" key="2">
    <source>
        <dbReference type="SMART" id="SM00507"/>
    </source>
</evidence>
<dbReference type="InterPro" id="IPR002711">
    <property type="entry name" value="HNH"/>
</dbReference>
<feature type="domain" description="HNH nuclease" evidence="2">
    <location>
        <begin position="429"/>
        <end position="481"/>
    </location>
</feature>
<dbReference type="InterPro" id="IPR003870">
    <property type="entry name" value="DUF222"/>
</dbReference>
<dbReference type="RefSeq" id="WP_143982234.1">
    <property type="nucleotide sequence ID" value="NZ_CP041695.1"/>
</dbReference>
<dbReference type="CDD" id="cd00085">
    <property type="entry name" value="HNHc"/>
    <property type="match status" value="1"/>
</dbReference>
<dbReference type="GeneID" id="80335164"/>
<dbReference type="GO" id="GO:0008270">
    <property type="term" value="F:zinc ion binding"/>
    <property type="evidence" value="ECO:0007669"/>
    <property type="project" value="InterPro"/>
</dbReference>
<dbReference type="Proteomes" id="UP000317039">
    <property type="component" value="Chromosome"/>
</dbReference>
<organism evidence="3 4">
    <name type="scientific">Nocardia otitidiscaviarum</name>
    <dbReference type="NCBI Taxonomy" id="1823"/>
    <lineage>
        <taxon>Bacteria</taxon>
        <taxon>Bacillati</taxon>
        <taxon>Actinomycetota</taxon>
        <taxon>Actinomycetes</taxon>
        <taxon>Mycobacteriales</taxon>
        <taxon>Nocardiaceae</taxon>
        <taxon>Nocardia</taxon>
    </lineage>
</organism>
<dbReference type="KEGG" id="nod:FOH10_22655"/>
<dbReference type="EMBL" id="CP041695">
    <property type="protein sequence ID" value="QDP81102.1"/>
    <property type="molecule type" value="Genomic_DNA"/>
</dbReference>
<dbReference type="Pfam" id="PF02720">
    <property type="entry name" value="DUF222"/>
    <property type="match status" value="2"/>
</dbReference>
<dbReference type="SMART" id="SM00507">
    <property type="entry name" value="HNHc"/>
    <property type="match status" value="1"/>
</dbReference>
<dbReference type="GO" id="GO:0004519">
    <property type="term" value="F:endonuclease activity"/>
    <property type="evidence" value="ECO:0007669"/>
    <property type="project" value="InterPro"/>
</dbReference>